<evidence type="ECO:0000256" key="5">
    <source>
        <dbReference type="ARBA" id="ARBA00022448"/>
    </source>
</evidence>
<keyword evidence="10" id="KW-0472">Membrane</keyword>
<dbReference type="PANTHER" id="PTHR30570:SF1">
    <property type="entry name" value="PHOSPHATE-BINDING PROTEIN PSTS"/>
    <property type="match status" value="1"/>
</dbReference>
<dbReference type="InterPro" id="IPR050811">
    <property type="entry name" value="Phosphate_ABC_transporter"/>
</dbReference>
<dbReference type="AlphaFoldDB" id="A0A1M4X495"/>
<evidence type="ECO:0000313" key="13">
    <source>
        <dbReference type="Proteomes" id="UP000184148"/>
    </source>
</evidence>
<name>A0A1M4X495_9FIRM</name>
<dbReference type="NCBIfam" id="TIGR02136">
    <property type="entry name" value="ptsS_2"/>
    <property type="match status" value="1"/>
</dbReference>
<reference evidence="13" key="1">
    <citation type="submission" date="2016-11" db="EMBL/GenBank/DDBJ databases">
        <authorList>
            <person name="Varghese N."/>
            <person name="Submissions S."/>
        </authorList>
    </citation>
    <scope>NUCLEOTIDE SEQUENCE [LARGE SCALE GENOMIC DNA]</scope>
    <source>
        <strain evidence="13">DSM 12395</strain>
    </source>
</reference>
<comment type="function">
    <text evidence="10">Involved in the system for phosphate transport across the cytoplasmic membrane.</text>
</comment>
<evidence type="ECO:0000256" key="6">
    <source>
        <dbReference type="ARBA" id="ARBA00022592"/>
    </source>
</evidence>
<dbReference type="OrthoDB" id="9790048at2"/>
<dbReference type="PROSITE" id="PS51257">
    <property type="entry name" value="PROKAR_LIPOPROTEIN"/>
    <property type="match status" value="1"/>
</dbReference>
<accession>A0A1M4X495</accession>
<dbReference type="PANTHER" id="PTHR30570">
    <property type="entry name" value="PERIPLASMIC PHOSPHATE BINDING COMPONENT OF PHOSPHATE ABC TRANSPORTER"/>
    <property type="match status" value="1"/>
</dbReference>
<dbReference type="STRING" id="1121429.SAMN02745133_01359"/>
<keyword evidence="8 10" id="KW-0564">Palmitate</keyword>
<keyword evidence="10" id="KW-1003">Cell membrane</keyword>
<dbReference type="SUPFAM" id="SSF53850">
    <property type="entry name" value="Periplasmic binding protein-like II"/>
    <property type="match status" value="1"/>
</dbReference>
<dbReference type="GO" id="GO:0006817">
    <property type="term" value="P:phosphate ion transport"/>
    <property type="evidence" value="ECO:0007669"/>
    <property type="project" value="UniProtKB-UniRule"/>
</dbReference>
<dbReference type="CDD" id="cd13653">
    <property type="entry name" value="PBP2_phosphate_like_1"/>
    <property type="match status" value="1"/>
</dbReference>
<evidence type="ECO:0000256" key="2">
    <source>
        <dbReference type="ARBA" id="ARBA00004193"/>
    </source>
</evidence>
<keyword evidence="9 10" id="KW-0449">Lipoprotein</keyword>
<feature type="signal peptide" evidence="10">
    <location>
        <begin position="1"/>
        <end position="23"/>
    </location>
</feature>
<evidence type="ECO:0000256" key="8">
    <source>
        <dbReference type="ARBA" id="ARBA00023139"/>
    </source>
</evidence>
<evidence type="ECO:0000256" key="3">
    <source>
        <dbReference type="ARBA" id="ARBA00008725"/>
    </source>
</evidence>
<evidence type="ECO:0000256" key="10">
    <source>
        <dbReference type="RuleBase" id="RU367119"/>
    </source>
</evidence>
<dbReference type="InterPro" id="IPR011862">
    <property type="entry name" value="Phos-bd"/>
</dbReference>
<evidence type="ECO:0000256" key="4">
    <source>
        <dbReference type="ARBA" id="ARBA00011529"/>
    </source>
</evidence>
<keyword evidence="6 10" id="KW-0592">Phosphate transport</keyword>
<dbReference type="EMBL" id="FQUY01000007">
    <property type="protein sequence ID" value="SHE88183.1"/>
    <property type="molecule type" value="Genomic_DNA"/>
</dbReference>
<dbReference type="Gene3D" id="3.40.190.10">
    <property type="entry name" value="Periplasmic binding protein-like II"/>
    <property type="match status" value="2"/>
</dbReference>
<comment type="subcellular location">
    <subcellularLocation>
        <location evidence="2 10">Cell membrane</location>
        <topology evidence="2 10">Lipid-anchor</topology>
    </subcellularLocation>
</comment>
<evidence type="ECO:0000256" key="9">
    <source>
        <dbReference type="ARBA" id="ARBA00023288"/>
    </source>
</evidence>
<dbReference type="Pfam" id="PF12849">
    <property type="entry name" value="PBP_like_2"/>
    <property type="match status" value="1"/>
</dbReference>
<evidence type="ECO:0000256" key="1">
    <source>
        <dbReference type="ARBA" id="ARBA00002841"/>
    </source>
</evidence>
<dbReference type="GO" id="GO:0005886">
    <property type="term" value="C:plasma membrane"/>
    <property type="evidence" value="ECO:0007669"/>
    <property type="project" value="UniProtKB-SubCell"/>
</dbReference>
<keyword evidence="5 10" id="KW-0813">Transport</keyword>
<sequence length="285" mass="29896">MFKNTKKLMLVFAIILAAAVAFAGCGAKKEEAPKADGEKKGLSGSITIAGSTSVQPLSEELAKAFMAKNPGVTVNVQGGGSSAGVKAANEGAAQIGASSRDLKEEEKGLGLTETKIALDGIAVVVNPKNQVSELTMEQIKGIFSGKITNWKEVGGKDAPISVVNREEGSGTRGAFEELILGKGTKFTDKALTQPSTGAVRTTVAGDENAIGYISLGTLNEEVKGVKVDGVEPTIDNVKNGSFKISRPFLYLTKGEMNEVTKAYIDFVMSEEGQKIVKEAHFIPVK</sequence>
<keyword evidence="7 10" id="KW-0732">Signal</keyword>
<feature type="domain" description="PBP" evidence="11">
    <location>
        <begin position="43"/>
        <end position="271"/>
    </location>
</feature>
<gene>
    <name evidence="12" type="ORF">SAMN02745133_01359</name>
</gene>
<proteinExistence type="inferred from homology"/>
<evidence type="ECO:0000259" key="11">
    <source>
        <dbReference type="Pfam" id="PF12849"/>
    </source>
</evidence>
<feature type="chain" id="PRO_5039761510" description="Phosphate-binding protein" evidence="10">
    <location>
        <begin position="24"/>
        <end position="285"/>
    </location>
</feature>
<dbReference type="Proteomes" id="UP000184148">
    <property type="component" value="Unassembled WGS sequence"/>
</dbReference>
<comment type="subunit">
    <text evidence="4 10">The complex is composed of two ATP-binding proteins (PstB), two transmembrane proteins (PstC and PstA) and a solute-binding protein (PstS).</text>
</comment>
<keyword evidence="13" id="KW-1185">Reference proteome</keyword>
<comment type="function">
    <text evidence="1">Part of the ABC transporter complex PstSACB involved in phosphate import.</text>
</comment>
<evidence type="ECO:0000313" key="12">
    <source>
        <dbReference type="EMBL" id="SHE88183.1"/>
    </source>
</evidence>
<organism evidence="12 13">
    <name type="scientific">Desulforamulus putei DSM 12395</name>
    <dbReference type="NCBI Taxonomy" id="1121429"/>
    <lineage>
        <taxon>Bacteria</taxon>
        <taxon>Bacillati</taxon>
        <taxon>Bacillota</taxon>
        <taxon>Clostridia</taxon>
        <taxon>Eubacteriales</taxon>
        <taxon>Peptococcaceae</taxon>
        <taxon>Desulforamulus</taxon>
    </lineage>
</organism>
<protein>
    <recommendedName>
        <fullName evidence="10">Phosphate-binding protein</fullName>
    </recommendedName>
</protein>
<dbReference type="InterPro" id="IPR024370">
    <property type="entry name" value="PBP_domain"/>
</dbReference>
<evidence type="ECO:0000256" key="7">
    <source>
        <dbReference type="ARBA" id="ARBA00022729"/>
    </source>
</evidence>
<dbReference type="RefSeq" id="WP_073237680.1">
    <property type="nucleotide sequence ID" value="NZ_FQUY01000007.1"/>
</dbReference>
<comment type="similarity">
    <text evidence="3 10">Belongs to the PstS family.</text>
</comment>
<dbReference type="GO" id="GO:0042301">
    <property type="term" value="F:phosphate ion binding"/>
    <property type="evidence" value="ECO:0007669"/>
    <property type="project" value="UniProtKB-UniRule"/>
</dbReference>